<evidence type="ECO:0000313" key="2">
    <source>
        <dbReference type="Proteomes" id="UP000593577"/>
    </source>
</evidence>
<keyword evidence="2" id="KW-1185">Reference proteome</keyword>
<organism evidence="1 2">
    <name type="scientific">Gossypium aridum</name>
    <name type="common">American cotton</name>
    <name type="synonym">Erioxylum aridum</name>
    <dbReference type="NCBI Taxonomy" id="34290"/>
    <lineage>
        <taxon>Eukaryota</taxon>
        <taxon>Viridiplantae</taxon>
        <taxon>Streptophyta</taxon>
        <taxon>Embryophyta</taxon>
        <taxon>Tracheophyta</taxon>
        <taxon>Spermatophyta</taxon>
        <taxon>Magnoliopsida</taxon>
        <taxon>eudicotyledons</taxon>
        <taxon>Gunneridae</taxon>
        <taxon>Pentapetalae</taxon>
        <taxon>rosids</taxon>
        <taxon>malvids</taxon>
        <taxon>Malvales</taxon>
        <taxon>Malvaceae</taxon>
        <taxon>Malvoideae</taxon>
        <taxon>Gossypium</taxon>
    </lineage>
</organism>
<reference evidence="1 2" key="1">
    <citation type="journal article" date="2019" name="Genome Biol. Evol.">
        <title>Insights into the evolution of the New World diploid cottons (Gossypium, subgenus Houzingenia) based on genome sequencing.</title>
        <authorList>
            <person name="Grover C.E."/>
            <person name="Arick M.A. 2nd"/>
            <person name="Thrash A."/>
            <person name="Conover J.L."/>
            <person name="Sanders W.S."/>
            <person name="Peterson D.G."/>
            <person name="Frelichowski J.E."/>
            <person name="Scheffler J.A."/>
            <person name="Scheffler B.E."/>
            <person name="Wendel J.F."/>
        </authorList>
    </citation>
    <scope>NUCLEOTIDE SEQUENCE [LARGE SCALE GENOMIC DNA]</scope>
    <source>
        <strain evidence="1">185</strain>
        <tissue evidence="1">Leaf</tissue>
    </source>
</reference>
<feature type="non-terminal residue" evidence="1">
    <location>
        <position position="1"/>
    </location>
</feature>
<dbReference type="AlphaFoldDB" id="A0A7J8YJ59"/>
<name>A0A7J8YJ59_GOSAI</name>
<protein>
    <recommendedName>
        <fullName evidence="3">RNase H type-1 domain-containing protein</fullName>
    </recommendedName>
</protein>
<comment type="caution">
    <text evidence="1">The sequence shown here is derived from an EMBL/GenBank/DDBJ whole genome shotgun (WGS) entry which is preliminary data.</text>
</comment>
<dbReference type="Proteomes" id="UP000593577">
    <property type="component" value="Unassembled WGS sequence"/>
</dbReference>
<sequence>MAGCVKMNTNCVRKPHTGLVYSAEIAKDSHGRWIFGHNRNIRKFQAINGNYKGVVNRVLICKIKELCTRAWVVRIKHIYNESNGVANTLAGMMFDYQLGLHEFASSFQQIDTF</sequence>
<evidence type="ECO:0008006" key="3">
    <source>
        <dbReference type="Google" id="ProtNLM"/>
    </source>
</evidence>
<dbReference type="EMBL" id="JABFAA010000013">
    <property type="protein sequence ID" value="MBA0699623.1"/>
    <property type="molecule type" value="Genomic_DNA"/>
</dbReference>
<evidence type="ECO:0000313" key="1">
    <source>
        <dbReference type="EMBL" id="MBA0699623.1"/>
    </source>
</evidence>
<gene>
    <name evidence="1" type="ORF">Goari_001236</name>
</gene>
<accession>A0A7J8YJ59</accession>
<proteinExistence type="predicted"/>